<evidence type="ECO:0000256" key="1">
    <source>
        <dbReference type="SAM" id="MobiDB-lite"/>
    </source>
</evidence>
<name>A0A3M7MHM3_9PLEO</name>
<feature type="compositionally biased region" description="Low complexity" evidence="1">
    <location>
        <begin position="460"/>
        <end position="475"/>
    </location>
</feature>
<feature type="compositionally biased region" description="Low complexity" evidence="1">
    <location>
        <begin position="44"/>
        <end position="61"/>
    </location>
</feature>
<feature type="region of interest" description="Disordered" evidence="1">
    <location>
        <begin position="540"/>
        <end position="672"/>
    </location>
</feature>
<gene>
    <name evidence="2" type="ORF">GMOD_00004647</name>
</gene>
<feature type="compositionally biased region" description="Polar residues" evidence="1">
    <location>
        <begin position="272"/>
        <end position="290"/>
    </location>
</feature>
<evidence type="ECO:0000313" key="3">
    <source>
        <dbReference type="Proteomes" id="UP000265663"/>
    </source>
</evidence>
<protein>
    <submittedName>
        <fullName evidence="2">Uncharacterized protein</fullName>
    </submittedName>
</protein>
<organism evidence="2 3">
    <name type="scientific">Pyrenophora seminiperda CCB06</name>
    <dbReference type="NCBI Taxonomy" id="1302712"/>
    <lineage>
        <taxon>Eukaryota</taxon>
        <taxon>Fungi</taxon>
        <taxon>Dikarya</taxon>
        <taxon>Ascomycota</taxon>
        <taxon>Pezizomycotina</taxon>
        <taxon>Dothideomycetes</taxon>
        <taxon>Pleosporomycetidae</taxon>
        <taxon>Pleosporales</taxon>
        <taxon>Pleosporineae</taxon>
        <taxon>Pleosporaceae</taxon>
        <taxon>Pyrenophora</taxon>
    </lineage>
</organism>
<sequence>MLLDMIAADAASKHGIQSSPLGAASPTNNASFFQMPLSILGSVLSAQSPSSSPATLPSLPSNPRANDRDARTPPQDAMKTEHREPTIALAPQRPPSLDSDAESEKPRKRTPRSRTCYNLARPVYTRSKLHTRPKVLLQLHQIIASQRPRPAFEVIPCSLLPQRTTRRLGRTFNIKEKLGSHDLLVAKAEAYDSQEDIEKSDEDRFGPRDVIGIISSKKCERGLIETTEICMDLGMSRWIVTHMPNGGYEFNSTDEHGLPLKARWVLKPANARRTSSNTKGTPPSSTSSQAPDEKKFTFSTMSSNSRRHPIIATMTRNRIDVMDTYAVPTGGSPPTSTFASYTQSPTLESPYTEVDSFMDNLTAKLPIETDDALRHFILVSGVWVATREFTSDTPSNSSTPVLSSNPIFRSPSLRTVSMPALNGPRSPSPASTSDEHRRSFPHVFRPSLERLPRCASLKHAPASPTAAKTTTLATSVMKKRSSGASSTGTARHSLTGSLRRKHGVTFEDQALVEAVDERRMEPSVNLLRVKELPLAAPIERPSAESTRSALAVAPSHAAITPSPEEPLASPPTPTLPLQSSPLPSPSALDSERTRNTKSTFSPVITTGLWDSGVTEGHGLKKRATSMFVLNEKKRKQEKRSSIERSKSNSKSKSKPNKTQDTSDNSIKDLKIKRESHMYRIKLRLRDFFGKNKA</sequence>
<feature type="region of interest" description="Disordered" evidence="1">
    <location>
        <begin position="390"/>
        <end position="409"/>
    </location>
</feature>
<dbReference type="OrthoDB" id="5404323at2759"/>
<accession>A0A3M7MHM3</accession>
<keyword evidence="3" id="KW-1185">Reference proteome</keyword>
<feature type="region of interest" description="Disordered" evidence="1">
    <location>
        <begin position="44"/>
        <end position="113"/>
    </location>
</feature>
<feature type="region of interest" description="Disordered" evidence="1">
    <location>
        <begin position="415"/>
        <end position="445"/>
    </location>
</feature>
<proteinExistence type="predicted"/>
<dbReference type="Proteomes" id="UP000265663">
    <property type="component" value="Unassembled WGS sequence"/>
</dbReference>
<feature type="region of interest" description="Disordered" evidence="1">
    <location>
        <begin position="457"/>
        <end position="501"/>
    </location>
</feature>
<dbReference type="AlphaFoldDB" id="A0A3M7MHM3"/>
<evidence type="ECO:0000313" key="2">
    <source>
        <dbReference type="EMBL" id="RMZ73849.1"/>
    </source>
</evidence>
<dbReference type="EMBL" id="KE747843">
    <property type="protein sequence ID" value="RMZ73849.1"/>
    <property type="molecule type" value="Genomic_DNA"/>
</dbReference>
<feature type="compositionally biased region" description="Low complexity" evidence="1">
    <location>
        <begin position="575"/>
        <end position="588"/>
    </location>
</feature>
<feature type="compositionally biased region" description="Polar residues" evidence="1">
    <location>
        <begin position="482"/>
        <end position="496"/>
    </location>
</feature>
<feature type="compositionally biased region" description="Polar residues" evidence="1">
    <location>
        <begin position="391"/>
        <end position="409"/>
    </location>
</feature>
<feature type="region of interest" description="Disordered" evidence="1">
    <location>
        <begin position="270"/>
        <end position="303"/>
    </location>
</feature>
<reference evidence="2 3" key="1">
    <citation type="journal article" date="2014" name="PLoS ONE">
        <title>De novo Genome Assembly of the Fungal Plant Pathogen Pyrenophora semeniperda.</title>
        <authorList>
            <person name="Soliai M.M."/>
            <person name="Meyer S.E."/>
            <person name="Udall J.A."/>
            <person name="Elzinga D.E."/>
            <person name="Hermansen R.A."/>
            <person name="Bodily P.M."/>
            <person name="Hart A.A."/>
            <person name="Coleman C.E."/>
        </authorList>
    </citation>
    <scope>NUCLEOTIDE SEQUENCE [LARGE SCALE GENOMIC DNA]</scope>
    <source>
        <strain evidence="2 3">CCB06</strain>
        <tissue evidence="2">Mycelium</tissue>
    </source>
</reference>